<proteinExistence type="predicted"/>
<evidence type="ECO:0000313" key="2">
    <source>
        <dbReference type="EMBL" id="WNY23349.1"/>
    </source>
</evidence>
<dbReference type="EMBL" id="CP131059">
    <property type="protein sequence ID" value="WNY23349.1"/>
    <property type="molecule type" value="Genomic_DNA"/>
</dbReference>
<accession>A0AA96UZ46</accession>
<evidence type="ECO:0000256" key="1">
    <source>
        <dbReference type="SAM" id="Phobius"/>
    </source>
</evidence>
<keyword evidence="1" id="KW-1133">Transmembrane helix</keyword>
<name>A0AA96UZ46_9EURY</name>
<protein>
    <submittedName>
        <fullName evidence="2">Uncharacterized protein</fullName>
    </submittedName>
</protein>
<dbReference type="Proteomes" id="UP001302978">
    <property type="component" value="Chromosome"/>
</dbReference>
<dbReference type="KEGG" id="mehf:MmiHf6_06560"/>
<keyword evidence="1" id="KW-0472">Membrane</keyword>
<dbReference type="AlphaFoldDB" id="A0AA96UZ46"/>
<keyword evidence="3" id="KW-1185">Reference proteome</keyword>
<reference evidence="2 3" key="1">
    <citation type="submission" date="2023-07" db="EMBL/GenBank/DDBJ databases">
        <title>Closed genoem sequence of Methanomicrococcus sp. Hf6.</title>
        <authorList>
            <person name="Poehlein A."/>
            <person name="Protasov E."/>
            <person name="Platt K."/>
            <person name="Reeh H."/>
            <person name="Daniel R."/>
            <person name="Brune A."/>
        </authorList>
    </citation>
    <scope>NUCLEOTIDE SEQUENCE [LARGE SCALE GENOMIC DNA]</scope>
    <source>
        <strain evidence="2 3">Hf6</strain>
    </source>
</reference>
<feature type="transmembrane region" description="Helical" evidence="1">
    <location>
        <begin position="21"/>
        <end position="42"/>
    </location>
</feature>
<keyword evidence="1" id="KW-0812">Transmembrane</keyword>
<feature type="transmembrane region" description="Helical" evidence="1">
    <location>
        <begin position="54"/>
        <end position="75"/>
    </location>
</feature>
<organism evidence="2 3">
    <name type="scientific">Methanimicrococcus hongohii</name>
    <dbReference type="NCBI Taxonomy" id="3028295"/>
    <lineage>
        <taxon>Archaea</taxon>
        <taxon>Methanobacteriati</taxon>
        <taxon>Methanobacteriota</taxon>
        <taxon>Stenosarchaea group</taxon>
        <taxon>Methanomicrobia</taxon>
        <taxon>Methanosarcinales</taxon>
        <taxon>Methanosarcinaceae</taxon>
        <taxon>Methanimicrococcus</taxon>
    </lineage>
</organism>
<sequence length="146" mass="16919">MKILKKDKLFLIHKKALETPVFRTAFLTLSTFITFINSIFAFCISVDISFTSVYSAFASSFVFSFSSISSFVSHFNKFFYDLFSQNRFSKNTYNIFNTIFRKFSDITDILEMKSFNPETTAAEMIEKHSSKKIAQYRILSQITGGY</sequence>
<evidence type="ECO:0000313" key="3">
    <source>
        <dbReference type="Proteomes" id="UP001302978"/>
    </source>
</evidence>
<gene>
    <name evidence="2" type="ORF">MmiHf6_06560</name>
</gene>